<dbReference type="Pfam" id="PF00355">
    <property type="entry name" value="Rieske"/>
    <property type="match status" value="1"/>
</dbReference>
<dbReference type="SUPFAM" id="SSF50022">
    <property type="entry name" value="ISP domain"/>
    <property type="match status" value="1"/>
</dbReference>
<dbReference type="InterPro" id="IPR014067">
    <property type="entry name" value="AioB/IdrB_ssu"/>
</dbReference>
<keyword evidence="2" id="KW-0479">Metal-binding</keyword>
<dbReference type="EC" id="1.20.9.1" evidence="6"/>
<organism evidence="6">
    <name type="scientific">hydrothermal vent metagenome</name>
    <dbReference type="NCBI Taxonomy" id="652676"/>
    <lineage>
        <taxon>unclassified sequences</taxon>
        <taxon>metagenomes</taxon>
        <taxon>ecological metagenomes</taxon>
    </lineage>
</organism>
<dbReference type="NCBIfam" id="TIGR02694">
    <property type="entry name" value="arsenite_ox_S"/>
    <property type="match status" value="1"/>
</dbReference>
<accession>A0A1W1CUB9</accession>
<keyword evidence="1" id="KW-0001">2Fe-2S</keyword>
<feature type="domain" description="Rieske" evidence="5">
    <location>
        <begin position="55"/>
        <end position="151"/>
    </location>
</feature>
<evidence type="ECO:0000256" key="1">
    <source>
        <dbReference type="ARBA" id="ARBA00022714"/>
    </source>
</evidence>
<dbReference type="AlphaFoldDB" id="A0A1W1CUB9"/>
<dbReference type="PROSITE" id="PS51318">
    <property type="entry name" value="TAT"/>
    <property type="match status" value="1"/>
</dbReference>
<evidence type="ECO:0000256" key="3">
    <source>
        <dbReference type="ARBA" id="ARBA00023004"/>
    </source>
</evidence>
<gene>
    <name evidence="6" type="ORF">MNB_SM-4-844</name>
</gene>
<dbReference type="GO" id="GO:0046872">
    <property type="term" value="F:metal ion binding"/>
    <property type="evidence" value="ECO:0007669"/>
    <property type="project" value="UniProtKB-KW"/>
</dbReference>
<sequence length="170" mass="18672">MKKQSMSRRSFLMAGATTMVSSVLPELNASVTLELQNYKKKKIISFTDLKEDEPFYFAYPYDEDNSFIVKLGEVAAGGLGKQNDIVAFNQFCTHMGVSLCGTYKKEHKAMGACPAHLTSFDLTRHGMVIAGHATEALPQVQLEINDGIIYATGISGLMYGYNDNLDKGAK</sequence>
<evidence type="ECO:0000313" key="6">
    <source>
        <dbReference type="EMBL" id="SFV69426.1"/>
    </source>
</evidence>
<protein>
    <submittedName>
        <fullName evidence="6">Arsenite oxidase small subunit</fullName>
        <ecNumber evidence="6">1.20.9.1</ecNumber>
    </submittedName>
</protein>
<keyword evidence="4" id="KW-0411">Iron-sulfur</keyword>
<proteinExistence type="predicted"/>
<keyword evidence="3" id="KW-0408">Iron</keyword>
<dbReference type="InterPro" id="IPR017941">
    <property type="entry name" value="Rieske_2Fe-2S"/>
</dbReference>
<dbReference type="EMBL" id="FPHF01000113">
    <property type="protein sequence ID" value="SFV69426.1"/>
    <property type="molecule type" value="Genomic_DNA"/>
</dbReference>
<dbReference type="InterPro" id="IPR036922">
    <property type="entry name" value="Rieske_2Fe-2S_sf"/>
</dbReference>
<keyword evidence="6" id="KW-0560">Oxidoreductase</keyword>
<dbReference type="InterPro" id="IPR006311">
    <property type="entry name" value="TAT_signal"/>
</dbReference>
<evidence type="ECO:0000256" key="2">
    <source>
        <dbReference type="ARBA" id="ARBA00022723"/>
    </source>
</evidence>
<dbReference type="GO" id="GO:0051537">
    <property type="term" value="F:2 iron, 2 sulfur cluster binding"/>
    <property type="evidence" value="ECO:0007669"/>
    <property type="project" value="UniProtKB-KW"/>
</dbReference>
<dbReference type="GO" id="GO:0050611">
    <property type="term" value="F:arsenate reductase (azurin) activity"/>
    <property type="evidence" value="ECO:0007669"/>
    <property type="project" value="UniProtKB-EC"/>
</dbReference>
<dbReference type="Gene3D" id="2.102.10.10">
    <property type="entry name" value="Rieske [2Fe-2S] iron-sulphur domain"/>
    <property type="match status" value="1"/>
</dbReference>
<evidence type="ECO:0000256" key="4">
    <source>
        <dbReference type="ARBA" id="ARBA00023014"/>
    </source>
</evidence>
<name>A0A1W1CUB9_9ZZZZ</name>
<reference evidence="6" key="1">
    <citation type="submission" date="2016-10" db="EMBL/GenBank/DDBJ databases">
        <authorList>
            <person name="de Groot N.N."/>
        </authorList>
    </citation>
    <scope>NUCLEOTIDE SEQUENCE</scope>
</reference>
<evidence type="ECO:0000259" key="5">
    <source>
        <dbReference type="PROSITE" id="PS51296"/>
    </source>
</evidence>
<dbReference type="PROSITE" id="PS51296">
    <property type="entry name" value="RIESKE"/>
    <property type="match status" value="1"/>
</dbReference>